<evidence type="ECO:0000256" key="3">
    <source>
        <dbReference type="ARBA" id="ARBA00022475"/>
    </source>
</evidence>
<dbReference type="InParanoid" id="C7R7K1"/>
<keyword evidence="14" id="KW-0479">Metal-binding</keyword>
<dbReference type="GO" id="GO:0009252">
    <property type="term" value="P:peptidoglycan biosynthetic process"/>
    <property type="evidence" value="ECO:0007669"/>
    <property type="project" value="UniProtKB-UniRule"/>
</dbReference>
<evidence type="ECO:0000256" key="12">
    <source>
        <dbReference type="ARBA" id="ARBA00023136"/>
    </source>
</evidence>
<keyword evidence="4 14" id="KW-0997">Cell inner membrane</keyword>
<protein>
    <recommendedName>
        <fullName evidence="14">Peptidoglycan D,D-transpeptidase MrdA</fullName>
        <ecNumber evidence="14">3.4.16.4</ecNumber>
    </recommendedName>
    <alternativeName>
        <fullName evidence="14">Penicillin-binding protein 2</fullName>
        <shortName evidence="14">PBP-2</shortName>
    </alternativeName>
</protein>
<dbReference type="PANTHER" id="PTHR30627:SF2">
    <property type="entry name" value="PEPTIDOGLYCAN D,D-TRANSPEPTIDASE MRDA"/>
    <property type="match status" value="1"/>
</dbReference>
<dbReference type="Proteomes" id="UP000001231">
    <property type="component" value="Chromosome"/>
</dbReference>
<reference evidence="17 18" key="1">
    <citation type="journal article" date="2009" name="Stand. Genomic Sci.">
        <title>Complete genome sequence of Kangiella koreensis type strain (SW-125).</title>
        <authorList>
            <person name="Han C."/>
            <person name="Sikorski J."/>
            <person name="Lapidus A."/>
            <person name="Nolan M."/>
            <person name="Glavina Del Rio T."/>
            <person name="Tice H."/>
            <person name="Cheng J.F."/>
            <person name="Lucas S."/>
            <person name="Chen F."/>
            <person name="Copeland A."/>
            <person name="Ivanova N."/>
            <person name="Mavromatis K."/>
            <person name="Ovchinnikova G."/>
            <person name="Pati A."/>
            <person name="Bruce D."/>
            <person name="Goodwin L."/>
            <person name="Pitluck S."/>
            <person name="Chen A."/>
            <person name="Palaniappan K."/>
            <person name="Land M."/>
            <person name="Hauser L."/>
            <person name="Chang Y.J."/>
            <person name="Jeffries C.D."/>
            <person name="Chain P."/>
            <person name="Saunders E."/>
            <person name="Brettin T."/>
            <person name="Goker M."/>
            <person name="Tindall B.J."/>
            <person name="Bristow J."/>
            <person name="Eisen J.A."/>
            <person name="Markowitz V."/>
            <person name="Hugenholtz P."/>
            <person name="Kyrpides N.C."/>
            <person name="Klenk H.P."/>
            <person name="Detter J.C."/>
        </authorList>
    </citation>
    <scope>NUCLEOTIDE SEQUENCE [LARGE SCALE GENOMIC DNA]</scope>
    <source>
        <strain evidence="18">DSM 16069 / KCTC 12182 / SW-125</strain>
    </source>
</reference>
<feature type="binding site" evidence="14">
    <location>
        <position position="369"/>
    </location>
    <ligand>
        <name>Zn(2+)</name>
        <dbReference type="ChEBI" id="CHEBI:29105"/>
    </ligand>
</feature>
<feature type="transmembrane region" description="Helical" evidence="14">
    <location>
        <begin position="21"/>
        <end position="40"/>
    </location>
</feature>
<evidence type="ECO:0000259" key="15">
    <source>
        <dbReference type="Pfam" id="PF00905"/>
    </source>
</evidence>
<dbReference type="GO" id="GO:0071555">
    <property type="term" value="P:cell wall organization"/>
    <property type="evidence" value="ECO:0007669"/>
    <property type="project" value="UniProtKB-KW"/>
</dbReference>
<keyword evidence="8 14" id="KW-0378">Hydrolase</keyword>
<evidence type="ECO:0000256" key="2">
    <source>
        <dbReference type="ARBA" id="ARBA00004236"/>
    </source>
</evidence>
<dbReference type="EMBL" id="CP001707">
    <property type="protein sequence ID" value="ACV25750.1"/>
    <property type="molecule type" value="Genomic_DNA"/>
</dbReference>
<organism evidence="17 18">
    <name type="scientific">Kangiella koreensis (strain DSM 16069 / JCM 12317 / KCTC 12182 / SW-125)</name>
    <dbReference type="NCBI Taxonomy" id="523791"/>
    <lineage>
        <taxon>Bacteria</taxon>
        <taxon>Pseudomonadati</taxon>
        <taxon>Pseudomonadota</taxon>
        <taxon>Gammaproteobacteria</taxon>
        <taxon>Kangiellales</taxon>
        <taxon>Kangiellaceae</taxon>
        <taxon>Kangiella</taxon>
    </lineage>
</organism>
<keyword evidence="3 14" id="KW-1003">Cell membrane</keyword>
<evidence type="ECO:0000313" key="17">
    <source>
        <dbReference type="EMBL" id="ACV25750.1"/>
    </source>
</evidence>
<comment type="similarity">
    <text evidence="14">Belongs to the transpeptidase family. MrdA subfamily.</text>
</comment>
<keyword evidence="14" id="KW-0862">Zinc</keyword>
<evidence type="ECO:0000256" key="6">
    <source>
        <dbReference type="ARBA" id="ARBA00022670"/>
    </source>
</evidence>
<dbReference type="InterPro" id="IPR017790">
    <property type="entry name" value="Penicillin-binding_protein_2"/>
</dbReference>
<evidence type="ECO:0000256" key="1">
    <source>
        <dbReference type="ARBA" id="ARBA00004167"/>
    </source>
</evidence>
<dbReference type="SUPFAM" id="SSF56601">
    <property type="entry name" value="beta-lactamase/transpeptidase-like"/>
    <property type="match status" value="1"/>
</dbReference>
<dbReference type="Pfam" id="PF03717">
    <property type="entry name" value="PBP_dimer"/>
    <property type="match status" value="1"/>
</dbReference>
<keyword evidence="5 14" id="KW-0121">Carboxypeptidase</keyword>
<keyword evidence="17" id="KW-0328">Glycosyltransferase</keyword>
<dbReference type="Gene3D" id="3.40.710.10">
    <property type="entry name" value="DD-peptidase/beta-lactamase superfamily"/>
    <property type="match status" value="1"/>
</dbReference>
<dbReference type="GO" id="GO:0005886">
    <property type="term" value="C:plasma membrane"/>
    <property type="evidence" value="ECO:0007669"/>
    <property type="project" value="UniProtKB-SubCell"/>
</dbReference>
<evidence type="ECO:0000259" key="16">
    <source>
        <dbReference type="Pfam" id="PF03717"/>
    </source>
</evidence>
<dbReference type="GO" id="GO:0071972">
    <property type="term" value="F:peptidoglycan L,D-transpeptidase activity"/>
    <property type="evidence" value="ECO:0007669"/>
    <property type="project" value="TreeGrafter"/>
</dbReference>
<evidence type="ECO:0000256" key="7">
    <source>
        <dbReference type="ARBA" id="ARBA00022692"/>
    </source>
</evidence>
<feature type="binding site" evidence="14">
    <location>
        <position position="354"/>
    </location>
    <ligand>
        <name>Zn(2+)</name>
        <dbReference type="ChEBI" id="CHEBI:29105"/>
    </ligand>
</feature>
<dbReference type="OrthoDB" id="9766847at2"/>
<comment type="subcellular location">
    <subcellularLocation>
        <location evidence="14">Cell inner membrane</location>
        <topology evidence="14">Single-pass membrane protein</topology>
    </subcellularLocation>
    <subcellularLocation>
        <location evidence="2">Cell membrane</location>
    </subcellularLocation>
    <subcellularLocation>
        <location evidence="1">Membrane</location>
        <topology evidence="1">Single-pass membrane protein</topology>
    </subcellularLocation>
</comment>
<comment type="function">
    <text evidence="14">Catalyzes cross-linking of the peptidoglycan cell wall.</text>
</comment>
<dbReference type="KEGG" id="kko:Kkor_0329"/>
<keyword evidence="12 14" id="KW-0472">Membrane</keyword>
<evidence type="ECO:0000256" key="8">
    <source>
        <dbReference type="ARBA" id="ARBA00022801"/>
    </source>
</evidence>
<dbReference type="HOGENOM" id="CLU_009289_1_2_6"/>
<feature type="domain" description="Penicillin-binding protein transpeptidase" evidence="15">
    <location>
        <begin position="272"/>
        <end position="612"/>
    </location>
</feature>
<dbReference type="EC" id="3.4.16.4" evidence="14"/>
<evidence type="ECO:0000313" key="18">
    <source>
        <dbReference type="Proteomes" id="UP000001231"/>
    </source>
</evidence>
<keyword evidence="13 14" id="KW-0961">Cell wall biogenesis/degradation</keyword>
<gene>
    <name evidence="14" type="primary">mrdA</name>
    <name evidence="17" type="ordered locus">Kkor_0329</name>
</gene>
<dbReference type="GO" id="GO:0008658">
    <property type="term" value="F:penicillin binding"/>
    <property type="evidence" value="ECO:0007669"/>
    <property type="project" value="UniProtKB-UniRule"/>
</dbReference>
<comment type="catalytic activity">
    <reaction evidence="14">
        <text>Preferential cleavage: (Ac)2-L-Lys-D-Ala-|-D-Ala. Also transpeptidation of peptidyl-alanyl moieties that are N-acyl substituents of D-alanine.</text>
        <dbReference type="EC" id="3.4.16.4"/>
    </reaction>
</comment>
<dbReference type="GO" id="GO:0008270">
    <property type="term" value="F:zinc ion binding"/>
    <property type="evidence" value="ECO:0007669"/>
    <property type="project" value="UniProtKB-UniRule"/>
</dbReference>
<keyword evidence="18" id="KW-1185">Reference proteome</keyword>
<dbReference type="SUPFAM" id="SSF56519">
    <property type="entry name" value="Penicillin binding protein dimerisation domain"/>
    <property type="match status" value="1"/>
</dbReference>
<dbReference type="RefSeq" id="WP_012800265.1">
    <property type="nucleotide sequence ID" value="NC_013166.1"/>
</dbReference>
<keyword evidence="6 14" id="KW-0645">Protease</keyword>
<dbReference type="UniPathway" id="UPA00219"/>
<dbReference type="Gene3D" id="3.30.1390.30">
    <property type="entry name" value="Penicillin-binding protein 2a, domain 3"/>
    <property type="match status" value="1"/>
</dbReference>
<keyword evidence="10 14" id="KW-0573">Peptidoglycan synthesis</keyword>
<keyword evidence="17" id="KW-0808">Transferase</keyword>
<evidence type="ECO:0000256" key="10">
    <source>
        <dbReference type="ARBA" id="ARBA00022984"/>
    </source>
</evidence>
<evidence type="ECO:0000256" key="14">
    <source>
        <dbReference type="HAMAP-Rule" id="MF_02081"/>
    </source>
</evidence>
<evidence type="ECO:0000256" key="5">
    <source>
        <dbReference type="ARBA" id="ARBA00022645"/>
    </source>
</evidence>
<keyword evidence="7 14" id="KW-0812">Transmembrane</keyword>
<feature type="binding site" evidence="14">
    <location>
        <position position="389"/>
    </location>
    <ligand>
        <name>Zn(2+)</name>
        <dbReference type="ChEBI" id="CHEBI:29105"/>
    </ligand>
</feature>
<dbReference type="NCBIfam" id="TIGR03423">
    <property type="entry name" value="pbp2_mrdA"/>
    <property type="match status" value="1"/>
</dbReference>
<accession>C7R7K1</accession>
<dbReference type="InterPro" id="IPR036138">
    <property type="entry name" value="PBP_dimer_sf"/>
</dbReference>
<evidence type="ECO:0000256" key="11">
    <source>
        <dbReference type="ARBA" id="ARBA00022989"/>
    </source>
</evidence>
<evidence type="ECO:0000256" key="4">
    <source>
        <dbReference type="ARBA" id="ARBA00022519"/>
    </source>
</evidence>
<dbReference type="InterPro" id="IPR050515">
    <property type="entry name" value="Beta-lactam/transpept"/>
</dbReference>
<dbReference type="HAMAP" id="MF_02081">
    <property type="entry name" value="MrdA_transpept"/>
    <property type="match status" value="1"/>
</dbReference>
<dbReference type="GO" id="GO:0008360">
    <property type="term" value="P:regulation of cell shape"/>
    <property type="evidence" value="ECO:0007669"/>
    <property type="project" value="UniProtKB-KW"/>
</dbReference>
<dbReference type="InterPro" id="IPR001460">
    <property type="entry name" value="PCN-bd_Tpept"/>
</dbReference>
<comment type="cofactor">
    <cofactor evidence="14">
        <name>Zn(2+)</name>
        <dbReference type="ChEBI" id="CHEBI:29105"/>
    </cofactor>
    <text evidence="14">Binds one Zn(2+) ion per subunit.</text>
</comment>
<evidence type="ECO:0000256" key="13">
    <source>
        <dbReference type="ARBA" id="ARBA00023316"/>
    </source>
</evidence>
<comment type="pathway">
    <text evidence="14">Cell wall biogenesis; peptidoglycan biosynthesis.</text>
</comment>
<dbReference type="Gene3D" id="3.90.1310.10">
    <property type="entry name" value="Penicillin-binding protein 2a (Domain 2)"/>
    <property type="match status" value="1"/>
</dbReference>
<dbReference type="InterPro" id="IPR012338">
    <property type="entry name" value="Beta-lactam/transpept-like"/>
</dbReference>
<dbReference type="Pfam" id="PF00905">
    <property type="entry name" value="Transpeptidase"/>
    <property type="match status" value="1"/>
</dbReference>
<feature type="active site" description="Acyl-ester intermediate" evidence="14">
    <location>
        <position position="330"/>
    </location>
</feature>
<keyword evidence="11 14" id="KW-1133">Transmembrane helix</keyword>
<dbReference type="AlphaFoldDB" id="C7R7K1"/>
<dbReference type="GO" id="GO:0016757">
    <property type="term" value="F:glycosyltransferase activity"/>
    <property type="evidence" value="ECO:0007669"/>
    <property type="project" value="UniProtKB-KW"/>
</dbReference>
<feature type="domain" description="Penicillin-binding protein dimerisation" evidence="16">
    <location>
        <begin position="64"/>
        <end position="238"/>
    </location>
</feature>
<feature type="binding site" evidence="14">
    <location>
        <position position="375"/>
    </location>
    <ligand>
        <name>Zn(2+)</name>
        <dbReference type="ChEBI" id="CHEBI:29105"/>
    </ligand>
</feature>
<proteinExistence type="inferred from homology"/>
<name>C7R7K1_KANKD</name>
<sequence length="632" mass="71152">MYKRQAIKDVGRETSMFFARCIVALFIVFILLVVLISRQFKLQVIDYQKYQTQSENNRISIQPIAPVRGLIYDRHGKLLAQNRSIFTLEITPEQTKDLPQLVNELRTVLTISDEQVLKFLEQIKFRPKFNSYVLKSNLTEDEVAKFSVVQHMYPGASLEARLERYYPYGEELVHVLGRMGAINVQELEAMDEETRLRYAATSKMGKLGLERYYENILHGEVGSQRVETDVRGRIIRVLERTDPVTGMDIYLHLDLDLQRKATQLLKEVDASGAIVAVEPSTGGVLAMVSQPGYDPNLFTGGISSSDYQKLLTPDRPLYNRAVQGTYAPASTIKPHLAWLGLKEGVITPQTKVRDPGWFSLPNNDRRYRDWKAWGHAPFMDVAGSIVESCDTFFYDLAVRIGIDRINEGMMQFGFGQKTGIDMEEEKIGIMPSREWKRTTRKEPWYNGDTVNIGIGQGYWTATPLQLANATAVLANDGIRYQLQLVKEFVDGAIHEQNVPVMAYHQIEVGDGQWLDLVKQSMHDVVHGAKGTARGAFTDTAYEAAGKTGTAQVKSIAEDEEYDAETLEKKFHDNALFIGYAPFDSPRIALVVVMENAGGGSSNAAPIARELMDYYLLEDSEQQSEDASNVTTQ</sequence>
<dbReference type="eggNOG" id="COG0768">
    <property type="taxonomic scope" value="Bacteria"/>
</dbReference>
<dbReference type="STRING" id="523791.Kkor_0329"/>
<dbReference type="FunCoup" id="C7R7K1">
    <property type="interactions" value="318"/>
</dbReference>
<keyword evidence="9 14" id="KW-0133">Cell shape</keyword>
<dbReference type="InterPro" id="IPR005311">
    <property type="entry name" value="PBP_dimer"/>
</dbReference>
<dbReference type="PANTHER" id="PTHR30627">
    <property type="entry name" value="PEPTIDOGLYCAN D,D-TRANSPEPTIDASE"/>
    <property type="match status" value="1"/>
</dbReference>
<dbReference type="GO" id="GO:0006508">
    <property type="term" value="P:proteolysis"/>
    <property type="evidence" value="ECO:0007669"/>
    <property type="project" value="UniProtKB-KW"/>
</dbReference>
<dbReference type="GO" id="GO:0009002">
    <property type="term" value="F:serine-type D-Ala-D-Ala carboxypeptidase activity"/>
    <property type="evidence" value="ECO:0007669"/>
    <property type="project" value="UniProtKB-UniRule"/>
</dbReference>
<evidence type="ECO:0000256" key="9">
    <source>
        <dbReference type="ARBA" id="ARBA00022960"/>
    </source>
</evidence>